<organism evidence="1 2">
    <name type="scientific">Acanthoscelides obtectus</name>
    <name type="common">Bean weevil</name>
    <name type="synonym">Bruchus obtectus</name>
    <dbReference type="NCBI Taxonomy" id="200917"/>
    <lineage>
        <taxon>Eukaryota</taxon>
        <taxon>Metazoa</taxon>
        <taxon>Ecdysozoa</taxon>
        <taxon>Arthropoda</taxon>
        <taxon>Hexapoda</taxon>
        <taxon>Insecta</taxon>
        <taxon>Pterygota</taxon>
        <taxon>Neoptera</taxon>
        <taxon>Endopterygota</taxon>
        <taxon>Coleoptera</taxon>
        <taxon>Polyphaga</taxon>
        <taxon>Cucujiformia</taxon>
        <taxon>Chrysomeloidea</taxon>
        <taxon>Chrysomelidae</taxon>
        <taxon>Bruchinae</taxon>
        <taxon>Bruchini</taxon>
        <taxon>Acanthoscelides</taxon>
    </lineage>
</organism>
<dbReference type="AlphaFoldDB" id="A0A9P0PTG8"/>
<reference evidence="1" key="1">
    <citation type="submission" date="2022-03" db="EMBL/GenBank/DDBJ databases">
        <authorList>
            <person name="Sayadi A."/>
        </authorList>
    </citation>
    <scope>NUCLEOTIDE SEQUENCE</scope>
</reference>
<evidence type="ECO:0000313" key="1">
    <source>
        <dbReference type="EMBL" id="CAH1993152.1"/>
    </source>
</evidence>
<keyword evidence="2" id="KW-1185">Reference proteome</keyword>
<accession>A0A9P0PTG8</accession>
<evidence type="ECO:0000313" key="2">
    <source>
        <dbReference type="Proteomes" id="UP001152888"/>
    </source>
</evidence>
<sequence length="86" mass="9780">MDNRSFLFFTASAALKKTSMGAVTRSVFLRCQPLKKKNGKKLFSARWNFPNCAGALDGKHIILRSPFHSGSEFYNYKGHSVLYYLL</sequence>
<gene>
    <name evidence="1" type="ORF">ACAOBT_LOCUS21337</name>
</gene>
<name>A0A9P0PTG8_ACAOB</name>
<dbReference type="Proteomes" id="UP001152888">
    <property type="component" value="Unassembled WGS sequence"/>
</dbReference>
<dbReference type="EMBL" id="CAKOFQ010007165">
    <property type="protein sequence ID" value="CAH1993152.1"/>
    <property type="molecule type" value="Genomic_DNA"/>
</dbReference>
<proteinExistence type="predicted"/>
<dbReference type="OrthoDB" id="8192237at2759"/>
<evidence type="ECO:0008006" key="3">
    <source>
        <dbReference type="Google" id="ProtNLM"/>
    </source>
</evidence>
<comment type="caution">
    <text evidence="1">The sequence shown here is derived from an EMBL/GenBank/DDBJ whole genome shotgun (WGS) entry which is preliminary data.</text>
</comment>
<protein>
    <recommendedName>
        <fullName evidence="3">DDE Tnp4 domain-containing protein</fullName>
    </recommendedName>
</protein>